<organism evidence="2 3">
    <name type="scientific">Brotonthovivens ammoniilytica</name>
    <dbReference type="NCBI Taxonomy" id="2981725"/>
    <lineage>
        <taxon>Bacteria</taxon>
        <taxon>Bacillati</taxon>
        <taxon>Bacillota</taxon>
        <taxon>Clostridia</taxon>
        <taxon>Lachnospirales</taxon>
        <taxon>Lachnospiraceae</taxon>
        <taxon>Brotonthovivens</taxon>
    </lineage>
</organism>
<dbReference type="RefSeq" id="WP_158424778.1">
    <property type="nucleotide sequence ID" value="NZ_JAOQJQ010000002.1"/>
</dbReference>
<dbReference type="Gene3D" id="2.170.150.60">
    <property type="match status" value="2"/>
</dbReference>
<keyword evidence="2" id="KW-0449">Lipoprotein</keyword>
<evidence type="ECO:0000313" key="3">
    <source>
        <dbReference type="Proteomes" id="UP001652442"/>
    </source>
</evidence>
<name>A0ABT2TK84_9FIRM</name>
<evidence type="ECO:0000313" key="2">
    <source>
        <dbReference type="EMBL" id="MCU6762047.1"/>
    </source>
</evidence>
<evidence type="ECO:0000259" key="1">
    <source>
        <dbReference type="Pfam" id="PF18218"/>
    </source>
</evidence>
<dbReference type="InterPro" id="IPR040876">
    <property type="entry name" value="Spa1_C"/>
</dbReference>
<dbReference type="PROSITE" id="PS51257">
    <property type="entry name" value="PROKAR_LIPOPROTEIN"/>
    <property type="match status" value="1"/>
</dbReference>
<dbReference type="EMBL" id="JAOQJQ010000002">
    <property type="protein sequence ID" value="MCU6762047.1"/>
    <property type="molecule type" value="Genomic_DNA"/>
</dbReference>
<gene>
    <name evidence="2" type="ORF">OCV88_06785</name>
</gene>
<sequence>MSKKIRIISGVLLALTFSVLLSGCTFFQQKIDNYSKDKEQCFLNMENVTQFTYKSQSYTILEDTVSNSSLGEWIGYIRELTAVGENGRILVQENIEKTTFKSLADLTEKTPNAAYIIPFLNVYAAPDDTTYLIVDVNGGYHKAVLSDTVTDEFTVFNYKNTNQEKNASFEVNPDNATQLICNNVTYQVTSNIVSEDELGSYVDIIAENIIFDADTKKPLSKEEMNGIDWSGTNKQAREKWVYTDVYEVSGKDISETAAVEVNHQYHLAVAE</sequence>
<protein>
    <submittedName>
        <fullName evidence="2">NisI/SpaI family lantibiotic immunity lipoprotein</fullName>
    </submittedName>
</protein>
<feature type="domain" description="Lantibiotic immunity protein Spa1 C-terminal" evidence="1">
    <location>
        <begin position="171"/>
        <end position="268"/>
    </location>
</feature>
<dbReference type="Pfam" id="PF18218">
    <property type="entry name" value="Spa1_C"/>
    <property type="match status" value="2"/>
</dbReference>
<proteinExistence type="predicted"/>
<feature type="domain" description="Lantibiotic immunity protein Spa1 C-terminal" evidence="1">
    <location>
        <begin position="43"/>
        <end position="143"/>
    </location>
</feature>
<accession>A0ABT2TK84</accession>
<dbReference type="NCBIfam" id="NF033433">
    <property type="entry name" value="NisI_immun_dup"/>
    <property type="match status" value="2"/>
</dbReference>
<dbReference type="Proteomes" id="UP001652442">
    <property type="component" value="Unassembled WGS sequence"/>
</dbReference>
<comment type="caution">
    <text evidence="2">The sequence shown here is derived from an EMBL/GenBank/DDBJ whole genome shotgun (WGS) entry which is preliminary data.</text>
</comment>
<keyword evidence="3" id="KW-1185">Reference proteome</keyword>
<reference evidence="2 3" key="1">
    <citation type="journal article" date="2021" name="ISME Commun">
        <title>Automated analysis of genomic sequences facilitates high-throughput and comprehensive description of bacteria.</title>
        <authorList>
            <person name="Hitch T.C.A."/>
        </authorList>
    </citation>
    <scope>NUCLEOTIDE SEQUENCE [LARGE SCALE GENOMIC DNA]</scope>
    <source>
        <strain evidence="2 3">Sanger_109</strain>
    </source>
</reference>